<dbReference type="RefSeq" id="WP_121921967.1">
    <property type="nucleotide sequence ID" value="NZ_CP034145.1"/>
</dbReference>
<dbReference type="Proteomes" id="UP000277326">
    <property type="component" value="Unassembled WGS sequence"/>
</dbReference>
<dbReference type="Proteomes" id="UP000282007">
    <property type="component" value="Chromosome"/>
</dbReference>
<protein>
    <submittedName>
        <fullName evidence="3">Uncharacterized protein</fullName>
    </submittedName>
</protein>
<reference evidence="3 4" key="1">
    <citation type="journal article" date="2015" name="Stand. Genomic Sci.">
        <title>Genomic Encyclopedia of Bacterial and Archaeal Type Strains, Phase III: the genomes of soil and plant-associated and newly described type strains.</title>
        <authorList>
            <person name="Whitman W.B."/>
            <person name="Woyke T."/>
            <person name="Klenk H.P."/>
            <person name="Zhou Y."/>
            <person name="Lilburn T.G."/>
            <person name="Beck B.J."/>
            <person name="De Vos P."/>
            <person name="Vandamme P."/>
            <person name="Eisen J.A."/>
            <person name="Garrity G."/>
            <person name="Hugenholtz P."/>
            <person name="Kyrpides N.C."/>
        </authorList>
    </citation>
    <scope>NUCLEOTIDE SEQUENCE [LARGE SCALE GENOMIC DNA]</scope>
    <source>
        <strain evidence="3 4">CGMCC 1.10124</strain>
    </source>
</reference>
<dbReference type="OrthoDB" id="386777at2157"/>
<dbReference type="AlphaFoldDB" id="A0A3M0CJX1"/>
<evidence type="ECO:0000313" key="2">
    <source>
        <dbReference type="EMBL" id="AZH26841.1"/>
    </source>
</evidence>
<dbReference type="KEGG" id="haer:DU502_16315"/>
<name>A0A3M0CJX1_9EURY</name>
<gene>
    <name evidence="3" type="ORF">ATH50_3437</name>
    <name evidence="2" type="ORF">DU502_16315</name>
</gene>
<proteinExistence type="predicted"/>
<dbReference type="EMBL" id="CP034145">
    <property type="protein sequence ID" value="AZH26841.1"/>
    <property type="molecule type" value="Genomic_DNA"/>
</dbReference>
<evidence type="ECO:0000313" key="3">
    <source>
        <dbReference type="EMBL" id="RMB09067.1"/>
    </source>
</evidence>
<evidence type="ECO:0000313" key="5">
    <source>
        <dbReference type="Proteomes" id="UP000282007"/>
    </source>
</evidence>
<keyword evidence="1" id="KW-1133">Transmembrane helix</keyword>
<keyword evidence="1" id="KW-0812">Transmembrane</keyword>
<keyword evidence="5" id="KW-1185">Reference proteome</keyword>
<sequence length="136" mass="14557">MADSSARTTAKTAAGIVSSVGLVGLIEQYGLGGVSYAIILEVIGFIQGIGVTFLKPLWAFRDGLVGLIDASLPDEIIRASVSFTAFSLTEGEWAIFGPATFAVGVIATMAGIWVFLQMLRRFNLNPVTALYDRIRR</sequence>
<evidence type="ECO:0000256" key="1">
    <source>
        <dbReference type="SAM" id="Phobius"/>
    </source>
</evidence>
<feature type="transmembrane region" description="Helical" evidence="1">
    <location>
        <begin position="93"/>
        <end position="116"/>
    </location>
</feature>
<keyword evidence="1" id="KW-0472">Membrane</keyword>
<feature type="transmembrane region" description="Helical" evidence="1">
    <location>
        <begin position="34"/>
        <end position="54"/>
    </location>
</feature>
<dbReference type="GeneID" id="38472883"/>
<evidence type="ECO:0000313" key="4">
    <source>
        <dbReference type="Proteomes" id="UP000277326"/>
    </source>
</evidence>
<reference evidence="2 5" key="2">
    <citation type="submission" date="2018-07" db="EMBL/GenBank/DDBJ databases">
        <title>Genome sequences of Haloplanus aerogenes JCM 16430T.</title>
        <authorList>
            <person name="Kim Y.B."/>
            <person name="Roh S.W."/>
        </authorList>
    </citation>
    <scope>NUCLEOTIDE SEQUENCE [LARGE SCALE GENOMIC DNA]</scope>
    <source>
        <strain evidence="2 5">JCM 16430</strain>
    </source>
</reference>
<dbReference type="EMBL" id="REFS01000009">
    <property type="protein sequence ID" value="RMB09067.1"/>
    <property type="molecule type" value="Genomic_DNA"/>
</dbReference>
<reference evidence="3" key="3">
    <citation type="submission" date="2018-10" db="EMBL/GenBank/DDBJ databases">
        <authorList>
            <person name="Whitman W."/>
            <person name="Huntemann M."/>
            <person name="Clum A."/>
            <person name="Pillay M."/>
            <person name="Palaniappan K."/>
            <person name="Varghese N."/>
            <person name="Mikhailova N."/>
            <person name="Stamatis D."/>
            <person name="Reddy T."/>
            <person name="Daum C."/>
            <person name="Shapiro N."/>
            <person name="Ivanova N."/>
            <person name="Kyrpides N."/>
            <person name="Woyke T."/>
        </authorList>
    </citation>
    <scope>NUCLEOTIDE SEQUENCE</scope>
    <source>
        <strain evidence="3">CGMCC 1.10124</strain>
    </source>
</reference>
<accession>A0A3M0CJX1</accession>
<organism evidence="3 4">
    <name type="scientific">Haloplanus aerogenes</name>
    <dbReference type="NCBI Taxonomy" id="660522"/>
    <lineage>
        <taxon>Archaea</taxon>
        <taxon>Methanobacteriati</taxon>
        <taxon>Methanobacteriota</taxon>
        <taxon>Stenosarchaea group</taxon>
        <taxon>Halobacteria</taxon>
        <taxon>Halobacteriales</taxon>
        <taxon>Haloferacaceae</taxon>
        <taxon>Haloplanus</taxon>
    </lineage>
</organism>